<dbReference type="Proteomes" id="UP000076532">
    <property type="component" value="Unassembled WGS sequence"/>
</dbReference>
<accession>A0A166G2Z8</accession>
<evidence type="ECO:0000313" key="1">
    <source>
        <dbReference type="EMBL" id="KZP17418.1"/>
    </source>
</evidence>
<organism evidence="1 2">
    <name type="scientific">Athelia psychrophila</name>
    <dbReference type="NCBI Taxonomy" id="1759441"/>
    <lineage>
        <taxon>Eukaryota</taxon>
        <taxon>Fungi</taxon>
        <taxon>Dikarya</taxon>
        <taxon>Basidiomycota</taxon>
        <taxon>Agaricomycotina</taxon>
        <taxon>Agaricomycetes</taxon>
        <taxon>Agaricomycetidae</taxon>
        <taxon>Atheliales</taxon>
        <taxon>Atheliaceae</taxon>
        <taxon>Athelia</taxon>
    </lineage>
</organism>
<sequence length="107" mass="12409">GNRVFVSRERKELIVSLADKYKTDEIANICHVSSRTVQRVLELWRKHGDVVREPLQAGRPRELDYLDLAYLEACVERTPDVYIYELKDQLMNARGVDVSECTISRSL</sequence>
<dbReference type="STRING" id="436010.A0A166G2Z8"/>
<dbReference type="AlphaFoldDB" id="A0A166G2Z8"/>
<protein>
    <recommendedName>
        <fullName evidence="3">Homeodomain-like protein</fullName>
    </recommendedName>
</protein>
<feature type="non-terminal residue" evidence="1">
    <location>
        <position position="1"/>
    </location>
</feature>
<dbReference type="Pfam" id="PF13384">
    <property type="entry name" value="HTH_23"/>
    <property type="match status" value="1"/>
</dbReference>
<dbReference type="EMBL" id="KV417583">
    <property type="protein sequence ID" value="KZP17418.1"/>
    <property type="molecule type" value="Genomic_DNA"/>
</dbReference>
<dbReference type="InterPro" id="IPR009057">
    <property type="entry name" value="Homeodomain-like_sf"/>
</dbReference>
<keyword evidence="2" id="KW-1185">Reference proteome</keyword>
<evidence type="ECO:0000313" key="2">
    <source>
        <dbReference type="Proteomes" id="UP000076532"/>
    </source>
</evidence>
<gene>
    <name evidence="1" type="ORF">FIBSPDRAFT_667968</name>
</gene>
<proteinExistence type="predicted"/>
<dbReference type="SUPFAM" id="SSF46689">
    <property type="entry name" value="Homeodomain-like"/>
    <property type="match status" value="1"/>
</dbReference>
<evidence type="ECO:0008006" key="3">
    <source>
        <dbReference type="Google" id="ProtNLM"/>
    </source>
</evidence>
<feature type="non-terminal residue" evidence="1">
    <location>
        <position position="107"/>
    </location>
</feature>
<reference evidence="1 2" key="1">
    <citation type="journal article" date="2016" name="Mol. Biol. Evol.">
        <title>Comparative Genomics of Early-Diverging Mushroom-Forming Fungi Provides Insights into the Origins of Lignocellulose Decay Capabilities.</title>
        <authorList>
            <person name="Nagy L.G."/>
            <person name="Riley R."/>
            <person name="Tritt A."/>
            <person name="Adam C."/>
            <person name="Daum C."/>
            <person name="Floudas D."/>
            <person name="Sun H."/>
            <person name="Yadav J.S."/>
            <person name="Pangilinan J."/>
            <person name="Larsson K.H."/>
            <person name="Matsuura K."/>
            <person name="Barry K."/>
            <person name="Labutti K."/>
            <person name="Kuo R."/>
            <person name="Ohm R.A."/>
            <person name="Bhattacharya S.S."/>
            <person name="Shirouzu T."/>
            <person name="Yoshinaga Y."/>
            <person name="Martin F.M."/>
            <person name="Grigoriev I.V."/>
            <person name="Hibbett D.S."/>
        </authorList>
    </citation>
    <scope>NUCLEOTIDE SEQUENCE [LARGE SCALE GENOMIC DNA]</scope>
    <source>
        <strain evidence="1 2">CBS 109695</strain>
    </source>
</reference>
<name>A0A166G2Z8_9AGAM</name>
<dbReference type="OrthoDB" id="2963563at2759"/>